<sequence length="160" mass="16741">MYGAKGRSAHLSWRGKQSERNEGVSACEGSRASNCHSFLPVATRHVTLFSSDPCEMSQAAQVASRVASEGSPATGPSSSDHSGTRHGEAPPSPCEGRKQSWGRTDSKRLKITVEVKSDTQAEGNRDVTEEGLLVTTYTGGVTGAGDDAHVCVGLEAPLAL</sequence>
<reference evidence="2" key="1">
    <citation type="journal article" date="2023" name="Science">
        <title>Genome structures resolve the early diversification of teleost fishes.</title>
        <authorList>
            <person name="Parey E."/>
            <person name="Louis A."/>
            <person name="Montfort J."/>
            <person name="Bouchez O."/>
            <person name="Roques C."/>
            <person name="Iampietro C."/>
            <person name="Lluch J."/>
            <person name="Castinel A."/>
            <person name="Donnadieu C."/>
            <person name="Desvignes T."/>
            <person name="Floi Bucao C."/>
            <person name="Jouanno E."/>
            <person name="Wen M."/>
            <person name="Mejri S."/>
            <person name="Dirks R."/>
            <person name="Jansen H."/>
            <person name="Henkel C."/>
            <person name="Chen W.J."/>
            <person name="Zahm M."/>
            <person name="Cabau C."/>
            <person name="Klopp C."/>
            <person name="Thompson A.W."/>
            <person name="Robinson-Rechavi M."/>
            <person name="Braasch I."/>
            <person name="Lecointre G."/>
            <person name="Bobe J."/>
            <person name="Postlethwait J.H."/>
            <person name="Berthelot C."/>
            <person name="Roest Crollius H."/>
            <person name="Guiguen Y."/>
        </authorList>
    </citation>
    <scope>NUCLEOTIDE SEQUENCE</scope>
    <source>
        <strain evidence="2">NC1722</strain>
    </source>
</reference>
<feature type="region of interest" description="Disordered" evidence="1">
    <location>
        <begin position="1"/>
        <end position="31"/>
    </location>
</feature>
<keyword evidence="3" id="KW-1185">Reference proteome</keyword>
<proteinExistence type="predicted"/>
<feature type="compositionally biased region" description="Low complexity" evidence="1">
    <location>
        <begin position="58"/>
        <end position="68"/>
    </location>
</feature>
<protein>
    <submittedName>
        <fullName evidence="2">Uncharacterized protein</fullName>
    </submittedName>
</protein>
<evidence type="ECO:0000313" key="2">
    <source>
        <dbReference type="EMBL" id="KAJ8413295.1"/>
    </source>
</evidence>
<organism evidence="2 3">
    <name type="scientific">Aldrovandia affinis</name>
    <dbReference type="NCBI Taxonomy" id="143900"/>
    <lineage>
        <taxon>Eukaryota</taxon>
        <taxon>Metazoa</taxon>
        <taxon>Chordata</taxon>
        <taxon>Craniata</taxon>
        <taxon>Vertebrata</taxon>
        <taxon>Euteleostomi</taxon>
        <taxon>Actinopterygii</taxon>
        <taxon>Neopterygii</taxon>
        <taxon>Teleostei</taxon>
        <taxon>Notacanthiformes</taxon>
        <taxon>Halosauridae</taxon>
        <taxon>Aldrovandia</taxon>
    </lineage>
</organism>
<name>A0AAD7WY41_9TELE</name>
<dbReference type="Proteomes" id="UP001221898">
    <property type="component" value="Unassembled WGS sequence"/>
</dbReference>
<evidence type="ECO:0000256" key="1">
    <source>
        <dbReference type="SAM" id="MobiDB-lite"/>
    </source>
</evidence>
<accession>A0AAD7WY41</accession>
<feature type="region of interest" description="Disordered" evidence="1">
    <location>
        <begin position="58"/>
        <end position="106"/>
    </location>
</feature>
<gene>
    <name evidence="2" type="ORF">AAFF_G00092910</name>
</gene>
<dbReference type="EMBL" id="JAINUG010000016">
    <property type="protein sequence ID" value="KAJ8413295.1"/>
    <property type="molecule type" value="Genomic_DNA"/>
</dbReference>
<comment type="caution">
    <text evidence="2">The sequence shown here is derived from an EMBL/GenBank/DDBJ whole genome shotgun (WGS) entry which is preliminary data.</text>
</comment>
<evidence type="ECO:0000313" key="3">
    <source>
        <dbReference type="Proteomes" id="UP001221898"/>
    </source>
</evidence>
<dbReference type="AlphaFoldDB" id="A0AAD7WY41"/>